<evidence type="ECO:0000313" key="6">
    <source>
        <dbReference type="Proteomes" id="UP000050564"/>
    </source>
</evidence>
<dbReference type="EMBL" id="LJPX01000641">
    <property type="protein sequence ID" value="KPW63825.1"/>
    <property type="molecule type" value="Genomic_DNA"/>
</dbReference>
<reference evidence="4 6" key="1">
    <citation type="submission" date="2015-09" db="EMBL/GenBank/DDBJ databases">
        <title>Genome announcement of multiple Pseudomonas syringae strains.</title>
        <authorList>
            <person name="Thakur S."/>
            <person name="Wang P.W."/>
            <person name="Gong Y."/>
            <person name="Weir B.S."/>
            <person name="Guttman D.S."/>
        </authorList>
    </citation>
    <scope>NUCLEOTIDE SEQUENCE [LARGE SCALE GENOMIC DNA]</scope>
    <source>
        <strain evidence="4 6">ICMP2823</strain>
    </source>
</reference>
<dbReference type="InterPro" id="IPR050565">
    <property type="entry name" value="LYPA1-2/EST-like"/>
</dbReference>
<evidence type="ECO:0000256" key="1">
    <source>
        <dbReference type="ARBA" id="ARBA00006499"/>
    </source>
</evidence>
<dbReference type="Pfam" id="PF02230">
    <property type="entry name" value="Abhydrolase_2"/>
    <property type="match status" value="1"/>
</dbReference>
<dbReference type="GO" id="GO:0016787">
    <property type="term" value="F:hydrolase activity"/>
    <property type="evidence" value="ECO:0007669"/>
    <property type="project" value="UniProtKB-KW"/>
</dbReference>
<dbReference type="PANTHER" id="PTHR10655">
    <property type="entry name" value="LYSOPHOSPHOLIPASE-RELATED"/>
    <property type="match status" value="1"/>
</dbReference>
<evidence type="ECO:0000313" key="7">
    <source>
        <dbReference type="Proteomes" id="UP000281372"/>
    </source>
</evidence>
<protein>
    <submittedName>
        <fullName evidence="4">Phospholipase/carboxylesterase family protein</fullName>
    </submittedName>
    <submittedName>
        <fullName evidence="5">Phospholipase/carboxylesterase protein</fullName>
    </submittedName>
</protein>
<sequence length="259" mass="28254">MPVSAYGAAYRAASKRGHEQMLKFIAALLFAVAGLAQAQDTLHTDLPLDYLAQVNAEKPDQPLVIFIHGYGSNAADLFGLKDQLPAVYNYLSVQAPVELQPDSYKWFTQKPGVPDYDGVTEDLKSSGKQLTAFITQATEKFHTQPSKVFLVGFSQGAMMSYEVALRQPTLVGGFAALSGRLLPVVKSEVRPANELKVLKVFIGHGMQDRQVVYASGPQAEATLKSLGLMPQFHGYEGLGHNISEAEVLDLANWLQQSTR</sequence>
<feature type="domain" description="Phospholipase/carboxylesterase/thioesterase" evidence="3">
    <location>
        <begin position="54"/>
        <end position="256"/>
    </location>
</feature>
<evidence type="ECO:0000313" key="5">
    <source>
        <dbReference type="EMBL" id="RMN41379.1"/>
    </source>
</evidence>
<proteinExistence type="inferred from homology"/>
<gene>
    <name evidence="4" type="ORF">ALO81_04054</name>
    <name evidence="5" type="ORF">ALQ64_04757</name>
</gene>
<dbReference type="SUPFAM" id="SSF53474">
    <property type="entry name" value="alpha/beta-Hydrolases"/>
    <property type="match status" value="1"/>
</dbReference>
<dbReference type="AlphaFoldDB" id="A0A0P9L3U5"/>
<reference evidence="5 7" key="2">
    <citation type="submission" date="2018-08" db="EMBL/GenBank/DDBJ databases">
        <title>Recombination of ecologically and evolutionarily significant loci maintains genetic cohesion in the Pseudomonas syringae species complex.</title>
        <authorList>
            <person name="Dillon M."/>
            <person name="Thakur S."/>
            <person name="Almeida R.N.D."/>
            <person name="Weir B.S."/>
            <person name="Guttman D.S."/>
        </authorList>
    </citation>
    <scope>NUCLEOTIDE SEQUENCE [LARGE SCALE GENOMIC DNA]</scope>
    <source>
        <strain evidence="5 7">ICMP 2821</strain>
    </source>
</reference>
<dbReference type="Proteomes" id="UP000281372">
    <property type="component" value="Unassembled WGS sequence"/>
</dbReference>
<dbReference type="EMBL" id="RBOW01000062">
    <property type="protein sequence ID" value="RMN41379.1"/>
    <property type="molecule type" value="Genomic_DNA"/>
</dbReference>
<name>A0A0P9L3U5_PSECA</name>
<dbReference type="Gene3D" id="3.40.50.1820">
    <property type="entry name" value="alpha/beta hydrolase"/>
    <property type="match status" value="1"/>
</dbReference>
<evidence type="ECO:0000256" key="2">
    <source>
        <dbReference type="ARBA" id="ARBA00022801"/>
    </source>
</evidence>
<keyword evidence="2" id="KW-0378">Hydrolase</keyword>
<comment type="similarity">
    <text evidence="1">Belongs to the AB hydrolase superfamily. AB hydrolase 2 family.</text>
</comment>
<comment type="caution">
    <text evidence="4">The sequence shown here is derived from an EMBL/GenBank/DDBJ whole genome shotgun (WGS) entry which is preliminary data.</text>
</comment>
<organism evidence="4 6">
    <name type="scientific">Pseudomonas cannabina</name>
    <dbReference type="NCBI Taxonomy" id="86840"/>
    <lineage>
        <taxon>Bacteria</taxon>
        <taxon>Pseudomonadati</taxon>
        <taxon>Pseudomonadota</taxon>
        <taxon>Gammaproteobacteria</taxon>
        <taxon>Pseudomonadales</taxon>
        <taxon>Pseudomonadaceae</taxon>
        <taxon>Pseudomonas</taxon>
    </lineage>
</organism>
<evidence type="ECO:0000313" key="4">
    <source>
        <dbReference type="EMBL" id="KPW63825.1"/>
    </source>
</evidence>
<dbReference type="InterPro" id="IPR029058">
    <property type="entry name" value="AB_hydrolase_fold"/>
</dbReference>
<dbReference type="InterPro" id="IPR003140">
    <property type="entry name" value="PLipase/COase/thioEstase"/>
</dbReference>
<dbReference type="PANTHER" id="PTHR10655:SF17">
    <property type="entry name" value="LYSOPHOSPHOLIPASE-LIKE PROTEIN 1"/>
    <property type="match status" value="1"/>
</dbReference>
<dbReference type="PATRIC" id="fig|86840.3.peg.5867"/>
<evidence type="ECO:0000259" key="3">
    <source>
        <dbReference type="Pfam" id="PF02230"/>
    </source>
</evidence>
<accession>A0A0P9L3U5</accession>
<dbReference type="Proteomes" id="UP000050564">
    <property type="component" value="Unassembled WGS sequence"/>
</dbReference>